<accession>A0A1D3CS85</accession>
<comment type="caution">
    <text evidence="2">The sequence shown here is derived from an EMBL/GenBank/DDBJ whole genome shotgun (WGS) entry which is preliminary data.</text>
</comment>
<dbReference type="InParanoid" id="A0A1D3CS85"/>
<evidence type="ECO:0000313" key="2">
    <source>
        <dbReference type="EMBL" id="OEH74042.1"/>
    </source>
</evidence>
<organism evidence="2 3">
    <name type="scientific">Cyclospora cayetanensis</name>
    <dbReference type="NCBI Taxonomy" id="88456"/>
    <lineage>
        <taxon>Eukaryota</taxon>
        <taxon>Sar</taxon>
        <taxon>Alveolata</taxon>
        <taxon>Apicomplexa</taxon>
        <taxon>Conoidasida</taxon>
        <taxon>Coccidia</taxon>
        <taxon>Eucoccidiorida</taxon>
        <taxon>Eimeriorina</taxon>
        <taxon>Eimeriidae</taxon>
        <taxon>Cyclospora</taxon>
    </lineage>
</organism>
<evidence type="ECO:0000256" key="1">
    <source>
        <dbReference type="SAM" id="SignalP"/>
    </source>
</evidence>
<name>A0A1D3CS85_9EIME</name>
<keyword evidence="3" id="KW-1185">Reference proteome</keyword>
<gene>
    <name evidence="2" type="ORF">cyc_06780</name>
</gene>
<feature type="signal peptide" evidence="1">
    <location>
        <begin position="1"/>
        <end position="19"/>
    </location>
</feature>
<reference evidence="2 3" key="1">
    <citation type="journal article" date="2016" name="BMC Genomics">
        <title>Comparative genomics reveals Cyclospora cayetanensis possesses coccidia-like metabolism and invasion components but unique surface antigens.</title>
        <authorList>
            <person name="Liu S."/>
            <person name="Wang L."/>
            <person name="Zheng H."/>
            <person name="Xu Z."/>
            <person name="Roellig D.M."/>
            <person name="Li N."/>
            <person name="Frace M.A."/>
            <person name="Tang K."/>
            <person name="Arrowood M.J."/>
            <person name="Moss D.M."/>
            <person name="Zhang L."/>
            <person name="Feng Y."/>
            <person name="Xiao L."/>
        </authorList>
    </citation>
    <scope>NUCLEOTIDE SEQUENCE [LARGE SCALE GENOMIC DNA]</scope>
    <source>
        <strain evidence="2 3">CHN_HEN01</strain>
    </source>
</reference>
<dbReference type="AlphaFoldDB" id="A0A1D3CS85"/>
<proteinExistence type="predicted"/>
<evidence type="ECO:0000313" key="3">
    <source>
        <dbReference type="Proteomes" id="UP000095192"/>
    </source>
</evidence>
<sequence length="317" mass="34871">MRMMRRLVSPWVLPSGAAAAKASAPHAVCATSAQIRGLSCGKGGSSKVQQHLKASDIRSSVGVSSPHRSPYQKLLQQLAKDSRSNSDRRGATERAAAVDAQLKGRLVKQMWRSLRAHKPKHFEELVEDYLSRRLPPDEVSLTLQLYGPLIRREPHIEKAWEALWQMKALGVHPTLIRFNQELPSSSLLSLQDLRALWPVAVAATAAYVAASLSDKTLFAPCELKSRRSEGEFMALSGCSGRSSRTSLMALIAEDEENMNLAAHCTPNSSGDDCWERYFNVPGVPRHLAGLTFSRGHLRLGTNKGGKGVRRDASRKFP</sequence>
<feature type="chain" id="PRO_5008913864" evidence="1">
    <location>
        <begin position="20"/>
        <end position="317"/>
    </location>
</feature>
<dbReference type="VEuPathDB" id="ToxoDB:cyc_06780"/>
<dbReference type="Proteomes" id="UP000095192">
    <property type="component" value="Unassembled WGS sequence"/>
</dbReference>
<dbReference type="EMBL" id="JROU02002153">
    <property type="protein sequence ID" value="OEH74042.1"/>
    <property type="molecule type" value="Genomic_DNA"/>
</dbReference>
<keyword evidence="1" id="KW-0732">Signal</keyword>
<protein>
    <submittedName>
        <fullName evidence="2">Uncharacterized protein</fullName>
    </submittedName>
</protein>